<organism evidence="1 2">
    <name type="scientific">Sesamum alatum</name>
    <dbReference type="NCBI Taxonomy" id="300844"/>
    <lineage>
        <taxon>Eukaryota</taxon>
        <taxon>Viridiplantae</taxon>
        <taxon>Streptophyta</taxon>
        <taxon>Embryophyta</taxon>
        <taxon>Tracheophyta</taxon>
        <taxon>Spermatophyta</taxon>
        <taxon>Magnoliopsida</taxon>
        <taxon>eudicotyledons</taxon>
        <taxon>Gunneridae</taxon>
        <taxon>Pentapetalae</taxon>
        <taxon>asterids</taxon>
        <taxon>lamiids</taxon>
        <taxon>Lamiales</taxon>
        <taxon>Pedaliaceae</taxon>
        <taxon>Sesamum</taxon>
    </lineage>
</organism>
<gene>
    <name evidence="1" type="ORF">Salat_0768200</name>
</gene>
<accession>A0AAE1YT79</accession>
<dbReference type="InterPro" id="IPR043132">
    <property type="entry name" value="BCAT-like_C"/>
</dbReference>
<evidence type="ECO:0008006" key="3">
    <source>
        <dbReference type="Google" id="ProtNLM"/>
    </source>
</evidence>
<evidence type="ECO:0000313" key="1">
    <source>
        <dbReference type="EMBL" id="KAK4436045.1"/>
    </source>
</evidence>
<dbReference type="EMBL" id="JACGWO010000002">
    <property type="protein sequence ID" value="KAK4436045.1"/>
    <property type="molecule type" value="Genomic_DNA"/>
</dbReference>
<dbReference type="Pfam" id="PF01063">
    <property type="entry name" value="Aminotran_4"/>
    <property type="match status" value="1"/>
</dbReference>
<dbReference type="Proteomes" id="UP001293254">
    <property type="component" value="Unassembled WGS sequence"/>
</dbReference>
<dbReference type="GO" id="GO:0003824">
    <property type="term" value="F:catalytic activity"/>
    <property type="evidence" value="ECO:0007669"/>
    <property type="project" value="InterPro"/>
</dbReference>
<dbReference type="PANTHER" id="PTHR47703">
    <property type="entry name" value="D-AMINOACID AMINOTRANSFERASE-LIKE PLP-DEPENDENT ENZYMES SUPERFAMILY PROTEIN"/>
    <property type="match status" value="1"/>
</dbReference>
<sequence length="374" mass="42167">MMSHGNRFLFKNGVVSPVADTPSVAVFLEAHPGAYTTTRTQNNGSELLFWGRHLSRLSNSFRLLLKENPRLLFEKPKSLSAAFLELPNRAMMWDSVIQCLVNDSMRKVMPFVEKERKLGVELAITAHLSGNLENLDHLEGDFDEGKISEVLDVYLHIGGYVPPVFGVRGSAAHLAVVGRGRDFANAKYSDWVRLRKPLEKLRPPSVTELLLSNDGEQILEGCLTNFFVVCLKDKDGDCDTVEQKESQSLRCIEVQTAPLSDGVLPGIIRQVIRDICLEIGIPFREVAPSWSKRELWMEAFITNSLRILQHVETIQAPKSWKSVESNTWEEITWVEKRFQDGPGRITSMLQMEIMKKAGLEAFPVTSFEEGRPVV</sequence>
<evidence type="ECO:0000313" key="2">
    <source>
        <dbReference type="Proteomes" id="UP001293254"/>
    </source>
</evidence>
<dbReference type="InterPro" id="IPR001544">
    <property type="entry name" value="Aminotrans_IV"/>
</dbReference>
<comment type="caution">
    <text evidence="1">The sequence shown here is derived from an EMBL/GenBank/DDBJ whole genome shotgun (WGS) entry which is preliminary data.</text>
</comment>
<dbReference type="Gene3D" id="3.20.10.10">
    <property type="entry name" value="D-amino Acid Aminotransferase, subunit A, domain 2"/>
    <property type="match status" value="1"/>
</dbReference>
<reference evidence="1" key="2">
    <citation type="journal article" date="2024" name="Plant">
        <title>Genomic evolution and insights into agronomic trait innovations of Sesamum species.</title>
        <authorList>
            <person name="Miao H."/>
            <person name="Wang L."/>
            <person name="Qu L."/>
            <person name="Liu H."/>
            <person name="Sun Y."/>
            <person name="Le M."/>
            <person name="Wang Q."/>
            <person name="Wei S."/>
            <person name="Zheng Y."/>
            <person name="Lin W."/>
            <person name="Duan Y."/>
            <person name="Cao H."/>
            <person name="Xiong S."/>
            <person name="Wang X."/>
            <person name="Wei L."/>
            <person name="Li C."/>
            <person name="Ma Q."/>
            <person name="Ju M."/>
            <person name="Zhao R."/>
            <person name="Li G."/>
            <person name="Mu C."/>
            <person name="Tian Q."/>
            <person name="Mei H."/>
            <person name="Zhang T."/>
            <person name="Gao T."/>
            <person name="Zhang H."/>
        </authorList>
    </citation>
    <scope>NUCLEOTIDE SEQUENCE</scope>
    <source>
        <strain evidence="1">3651</strain>
    </source>
</reference>
<dbReference type="AlphaFoldDB" id="A0AAE1YT79"/>
<keyword evidence="2" id="KW-1185">Reference proteome</keyword>
<dbReference type="SUPFAM" id="SSF56752">
    <property type="entry name" value="D-aminoacid aminotransferase-like PLP-dependent enzymes"/>
    <property type="match status" value="1"/>
</dbReference>
<dbReference type="PANTHER" id="PTHR47703:SF2">
    <property type="entry name" value="D-AMINOACID AMINOTRANSFERASE-LIKE PLP-DEPENDENT ENZYMES SUPERFAMILY PROTEIN"/>
    <property type="match status" value="1"/>
</dbReference>
<dbReference type="InterPro" id="IPR036038">
    <property type="entry name" value="Aminotransferase-like"/>
</dbReference>
<protein>
    <recommendedName>
        <fullName evidence="3">Class IV aminotransferase</fullName>
    </recommendedName>
</protein>
<reference evidence="1" key="1">
    <citation type="submission" date="2020-06" db="EMBL/GenBank/DDBJ databases">
        <authorList>
            <person name="Li T."/>
            <person name="Hu X."/>
            <person name="Zhang T."/>
            <person name="Song X."/>
            <person name="Zhang H."/>
            <person name="Dai N."/>
            <person name="Sheng W."/>
            <person name="Hou X."/>
            <person name="Wei L."/>
        </authorList>
    </citation>
    <scope>NUCLEOTIDE SEQUENCE</scope>
    <source>
        <strain evidence="1">3651</strain>
        <tissue evidence="1">Leaf</tissue>
    </source>
</reference>
<name>A0AAE1YT79_9LAMI</name>
<proteinExistence type="predicted"/>